<feature type="signal peptide" evidence="1">
    <location>
        <begin position="1"/>
        <end position="25"/>
    </location>
</feature>
<dbReference type="OrthoDB" id="2194766at2759"/>
<gene>
    <name evidence="2" type="ordered locus">EROM_010690</name>
</gene>
<evidence type="ECO:0000256" key="1">
    <source>
        <dbReference type="SAM" id="SignalP"/>
    </source>
</evidence>
<evidence type="ECO:0000313" key="3">
    <source>
        <dbReference type="Proteomes" id="UP000010094"/>
    </source>
</evidence>
<sequence length="141" mass="15547">MDILRKCASLQLACMLMGMIGMGTATKPGESSSSSIYGVSNERKIINNYFSDDQIEKFLEWISKIPNIIKENSSEIKVASGLIKGSRENLSGPVRAIGDVFIRILGTNVNDVKFFKDFFILVLVKLINIPDIIEEVSSALS</sequence>
<dbReference type="EMBL" id="CP003518">
    <property type="protein sequence ID" value="AFN82413.1"/>
    <property type="molecule type" value="Genomic_DNA"/>
</dbReference>
<feature type="chain" id="PRO_5003707273" evidence="1">
    <location>
        <begin position="26"/>
        <end position="141"/>
    </location>
</feature>
<dbReference type="AlphaFoldDB" id="I6ZGV0"/>
<organism evidence="2 3">
    <name type="scientific">Encephalitozoon romaleae (strain SJ-2008)</name>
    <name type="common">Microsporidian parasite</name>
    <dbReference type="NCBI Taxonomy" id="1178016"/>
    <lineage>
        <taxon>Eukaryota</taxon>
        <taxon>Fungi</taxon>
        <taxon>Fungi incertae sedis</taxon>
        <taxon>Microsporidia</taxon>
        <taxon>Unikaryonidae</taxon>
        <taxon>Encephalitozoon</taxon>
    </lineage>
</organism>
<dbReference type="KEGG" id="ero:EROM_010690"/>
<dbReference type="GeneID" id="20520696"/>
<reference evidence="2 3" key="1">
    <citation type="journal article" date="2012" name="Proc. Natl. Acad. Sci. U.S.A.">
        <title>Gain and loss of multiple functionally related, horizontally transferred genes in the reduced genomes of two microsporidian parasites.</title>
        <authorList>
            <person name="Pombert J.-F."/>
            <person name="Selman M."/>
            <person name="Burki F."/>
            <person name="Bardell F.T."/>
            <person name="Farinelli L."/>
            <person name="Solter L.F."/>
            <person name="Whitman D.W."/>
            <person name="Weiss L.M."/>
            <person name="Corradi N."/>
            <person name="Keeling P.J."/>
        </authorList>
    </citation>
    <scope>NUCLEOTIDE SEQUENCE [LARGE SCALE GENOMIC DNA]</scope>
    <source>
        <strain evidence="2 3">SJ-2008</strain>
    </source>
</reference>
<keyword evidence="1" id="KW-0732">Signal</keyword>
<dbReference type="HOGENOM" id="CLU_1855258_0_0_1"/>
<name>I6ZGV0_ENCRO</name>
<evidence type="ECO:0000313" key="2">
    <source>
        <dbReference type="EMBL" id="AFN82413.1"/>
    </source>
</evidence>
<keyword evidence="3" id="KW-1185">Reference proteome</keyword>
<dbReference type="Proteomes" id="UP000010094">
    <property type="component" value="Chromosome I"/>
</dbReference>
<protein>
    <submittedName>
        <fullName evidence="2">Uncharacterized protein</fullName>
    </submittedName>
</protein>
<accession>I6ZGV0</accession>
<proteinExistence type="predicted"/>
<dbReference type="RefSeq" id="XP_009263910.1">
    <property type="nucleotide sequence ID" value="XM_009265635.1"/>
</dbReference>
<dbReference type="VEuPathDB" id="MicrosporidiaDB:EROM_010690"/>